<reference evidence="1" key="1">
    <citation type="submission" date="2018-06" db="EMBL/GenBank/DDBJ databases">
        <authorList>
            <consortium name="Pathogen Informatics"/>
            <person name="Doyle S."/>
        </authorList>
    </citation>
    <scope>NUCLEOTIDE SEQUENCE [LARGE SCALE GENOMIC DNA]</scope>
    <source>
        <strain evidence="1">NCTC11421</strain>
    </source>
</reference>
<dbReference type="InterPro" id="IPR014729">
    <property type="entry name" value="Rossmann-like_a/b/a_fold"/>
</dbReference>
<dbReference type="EMBL" id="UGRI01000001">
    <property type="protein sequence ID" value="SUA24027.1"/>
    <property type="molecule type" value="Genomic_DNA"/>
</dbReference>
<gene>
    <name evidence="1" type="primary">ttcA_1</name>
    <name evidence="1" type="ORF">NCTC11421_02017</name>
</gene>
<proteinExistence type="predicted"/>
<dbReference type="PANTHER" id="PTHR43686">
    <property type="entry name" value="SULFURTRANSFERASE-RELATED"/>
    <property type="match status" value="1"/>
</dbReference>
<sequence length="60" mass="6612">MVCLSGGKDSYALLDILRRLQATAPIDFELVAVNLDQNSRASPKKYCRPISKASAFPTNR</sequence>
<accession>A0A378VXU7</accession>
<organism evidence="1">
    <name type="scientific">Neisseria gonorrhoeae</name>
    <dbReference type="NCBI Taxonomy" id="485"/>
    <lineage>
        <taxon>Bacteria</taxon>
        <taxon>Pseudomonadati</taxon>
        <taxon>Pseudomonadota</taxon>
        <taxon>Betaproteobacteria</taxon>
        <taxon>Neisseriales</taxon>
        <taxon>Neisseriaceae</taxon>
        <taxon>Neisseria</taxon>
    </lineage>
</organism>
<dbReference type="PANTHER" id="PTHR43686:SF1">
    <property type="entry name" value="AMINOTRAN_5 DOMAIN-CONTAINING PROTEIN"/>
    <property type="match status" value="1"/>
</dbReference>
<dbReference type="Gene3D" id="3.40.50.620">
    <property type="entry name" value="HUPs"/>
    <property type="match status" value="1"/>
</dbReference>
<name>A0A378VXU7_NEIGO</name>
<protein>
    <submittedName>
        <fullName evidence="1">C32 tRNA thiolase</fullName>
    </submittedName>
</protein>
<evidence type="ECO:0000313" key="1">
    <source>
        <dbReference type="EMBL" id="SUA24027.1"/>
    </source>
</evidence>
<dbReference type="AlphaFoldDB" id="A0A378VXU7"/>
<dbReference type="SUPFAM" id="SSF52402">
    <property type="entry name" value="Adenine nucleotide alpha hydrolases-like"/>
    <property type="match status" value="1"/>
</dbReference>